<dbReference type="EMBL" id="JAUESC010000387">
    <property type="protein sequence ID" value="KAK0573242.1"/>
    <property type="molecule type" value="Genomic_DNA"/>
</dbReference>
<name>A0AA39RIL5_ACESA</name>
<gene>
    <name evidence="1" type="ORF">LWI29_004817</name>
</gene>
<keyword evidence="2" id="KW-1185">Reference proteome</keyword>
<organism evidence="1 2">
    <name type="scientific">Acer saccharum</name>
    <name type="common">Sugar maple</name>
    <dbReference type="NCBI Taxonomy" id="4024"/>
    <lineage>
        <taxon>Eukaryota</taxon>
        <taxon>Viridiplantae</taxon>
        <taxon>Streptophyta</taxon>
        <taxon>Embryophyta</taxon>
        <taxon>Tracheophyta</taxon>
        <taxon>Spermatophyta</taxon>
        <taxon>Magnoliopsida</taxon>
        <taxon>eudicotyledons</taxon>
        <taxon>Gunneridae</taxon>
        <taxon>Pentapetalae</taxon>
        <taxon>rosids</taxon>
        <taxon>malvids</taxon>
        <taxon>Sapindales</taxon>
        <taxon>Sapindaceae</taxon>
        <taxon>Hippocastanoideae</taxon>
        <taxon>Acereae</taxon>
        <taxon>Acer</taxon>
    </lineage>
</organism>
<dbReference type="AlphaFoldDB" id="A0AA39RIL5"/>
<evidence type="ECO:0000313" key="2">
    <source>
        <dbReference type="Proteomes" id="UP001168877"/>
    </source>
</evidence>
<comment type="caution">
    <text evidence="1">The sequence shown here is derived from an EMBL/GenBank/DDBJ whole genome shotgun (WGS) entry which is preliminary data.</text>
</comment>
<reference evidence="1" key="1">
    <citation type="journal article" date="2022" name="Plant J.">
        <title>Strategies of tolerance reflected in two North American maple genomes.</title>
        <authorList>
            <person name="McEvoy S.L."/>
            <person name="Sezen U.U."/>
            <person name="Trouern-Trend A."/>
            <person name="McMahon S.M."/>
            <person name="Schaberg P.G."/>
            <person name="Yang J."/>
            <person name="Wegrzyn J.L."/>
            <person name="Swenson N.G."/>
        </authorList>
    </citation>
    <scope>NUCLEOTIDE SEQUENCE</scope>
    <source>
        <strain evidence="1">NS2018</strain>
    </source>
</reference>
<sequence length="193" mass="22230">MISIEFHYCLAQRKSLGIWWYLGTINQQILFGDQTEASNYFNQEILLIGNYLDVRILEHEVLFSVLEVNRFFTSIIFESLRAKDDQFILLMRKICNYSTLLGSSLAFHLHLLSEKKLIQSVLFLLVLRSPTSISNSAFIVQENCVDLLKVCLMQSPQHKICHNPQVSWSCISRECSVLMRGVAILKIQLADKS</sequence>
<evidence type="ECO:0000313" key="1">
    <source>
        <dbReference type="EMBL" id="KAK0573242.1"/>
    </source>
</evidence>
<proteinExistence type="predicted"/>
<dbReference type="Proteomes" id="UP001168877">
    <property type="component" value="Unassembled WGS sequence"/>
</dbReference>
<protein>
    <submittedName>
        <fullName evidence="1">Uncharacterized protein</fullName>
    </submittedName>
</protein>
<reference evidence="1" key="2">
    <citation type="submission" date="2023-06" db="EMBL/GenBank/DDBJ databases">
        <authorList>
            <person name="Swenson N.G."/>
            <person name="Wegrzyn J.L."/>
            <person name="Mcevoy S.L."/>
        </authorList>
    </citation>
    <scope>NUCLEOTIDE SEQUENCE</scope>
    <source>
        <strain evidence="1">NS2018</strain>
        <tissue evidence="1">Leaf</tissue>
    </source>
</reference>
<accession>A0AA39RIL5</accession>